<evidence type="ECO:0000313" key="3">
    <source>
        <dbReference type="Proteomes" id="UP000237798"/>
    </source>
</evidence>
<dbReference type="Pfam" id="PF01966">
    <property type="entry name" value="HD"/>
    <property type="match status" value="1"/>
</dbReference>
<accession>A0A2T0BR09</accession>
<organism evidence="2 3">
    <name type="scientific">Clostridium luticellarii</name>
    <dbReference type="NCBI Taxonomy" id="1691940"/>
    <lineage>
        <taxon>Bacteria</taxon>
        <taxon>Bacillati</taxon>
        <taxon>Bacillota</taxon>
        <taxon>Clostridia</taxon>
        <taxon>Eubacteriales</taxon>
        <taxon>Clostridiaceae</taxon>
        <taxon>Clostridium</taxon>
    </lineage>
</organism>
<comment type="caution">
    <text evidence="2">The sequence shown here is derived from an EMBL/GenBank/DDBJ whole genome shotgun (WGS) entry which is preliminary data.</text>
</comment>
<reference evidence="2 3" key="1">
    <citation type="submission" date="2018-03" db="EMBL/GenBank/DDBJ databases">
        <title>Genome sequence of Clostridium luticellarii DSM 29923.</title>
        <authorList>
            <person name="Poehlein A."/>
            <person name="Daniel R."/>
        </authorList>
    </citation>
    <scope>NUCLEOTIDE SEQUENCE [LARGE SCALE GENOMIC DNA]</scope>
    <source>
        <strain evidence="2 3">DSM 29923</strain>
    </source>
</reference>
<sequence length="163" mass="18817">MDKKSVLINEMIKYYASDVKRINHFMKVYSFAKTIGEMEKVDCLNQEVLEIAAIVHDIGIKLSEQKYNSSSGKYQQIEGPALAKELLEKLDFEDTIISRVCFIVGHHHTYTAIDGIDFQILVEADFLINIYEDEISQEAICKIRDNYYKTDAGINFLKQMYLS</sequence>
<evidence type="ECO:0000259" key="1">
    <source>
        <dbReference type="Pfam" id="PF01966"/>
    </source>
</evidence>
<dbReference type="Gene3D" id="1.10.3210.10">
    <property type="entry name" value="Hypothetical protein af1432"/>
    <property type="match status" value="1"/>
</dbReference>
<name>A0A2T0BR09_9CLOT</name>
<proteinExistence type="predicted"/>
<dbReference type="AlphaFoldDB" id="A0A2T0BR09"/>
<keyword evidence="3" id="KW-1185">Reference proteome</keyword>
<protein>
    <submittedName>
        <fullName evidence="2">HD domain protein</fullName>
    </submittedName>
</protein>
<dbReference type="RefSeq" id="WP_106008132.1">
    <property type="nucleotide sequence ID" value="NZ_PVXP01000005.1"/>
</dbReference>
<feature type="domain" description="HD" evidence="1">
    <location>
        <begin position="21"/>
        <end position="140"/>
    </location>
</feature>
<evidence type="ECO:0000313" key="2">
    <source>
        <dbReference type="EMBL" id="PRR86308.1"/>
    </source>
</evidence>
<gene>
    <name evidence="2" type="ORF">CLLU_06240</name>
</gene>
<dbReference type="InterPro" id="IPR003607">
    <property type="entry name" value="HD/PDEase_dom"/>
</dbReference>
<dbReference type="Proteomes" id="UP000237798">
    <property type="component" value="Unassembled WGS sequence"/>
</dbReference>
<dbReference type="InterPro" id="IPR006674">
    <property type="entry name" value="HD_domain"/>
</dbReference>
<dbReference type="CDD" id="cd00077">
    <property type="entry name" value="HDc"/>
    <property type="match status" value="1"/>
</dbReference>
<dbReference type="EMBL" id="PVXP01000005">
    <property type="protein sequence ID" value="PRR86308.1"/>
    <property type="molecule type" value="Genomic_DNA"/>
</dbReference>
<dbReference type="SUPFAM" id="SSF109604">
    <property type="entry name" value="HD-domain/PDEase-like"/>
    <property type="match status" value="1"/>
</dbReference>
<dbReference type="OrthoDB" id="155250at2"/>